<feature type="compositionally biased region" description="Polar residues" evidence="1">
    <location>
        <begin position="119"/>
        <end position="135"/>
    </location>
</feature>
<gene>
    <name evidence="2" type="ORF">B4U80_01254</name>
</gene>
<feature type="region of interest" description="Disordered" evidence="1">
    <location>
        <begin position="92"/>
        <end position="194"/>
    </location>
</feature>
<feature type="compositionally biased region" description="Polar residues" evidence="1">
    <location>
        <begin position="92"/>
        <end position="111"/>
    </location>
</feature>
<name>A0A443SPQ8_9ACAR</name>
<protein>
    <submittedName>
        <fullName evidence="2">Voltage-dependent calcium channel type A subunit alpha-1-like protein</fullName>
    </submittedName>
</protein>
<feature type="compositionally biased region" description="Polar residues" evidence="1">
    <location>
        <begin position="23"/>
        <end position="42"/>
    </location>
</feature>
<feature type="compositionally biased region" description="Basic and acidic residues" evidence="1">
    <location>
        <begin position="140"/>
        <end position="150"/>
    </location>
</feature>
<feature type="compositionally biased region" description="Acidic residues" evidence="1">
    <location>
        <begin position="272"/>
        <end position="282"/>
    </location>
</feature>
<keyword evidence="3" id="KW-1185">Reference proteome</keyword>
<dbReference type="VEuPathDB" id="VectorBase:LDEU002519"/>
<accession>A0A443SPQ8</accession>
<proteinExistence type="predicted"/>
<evidence type="ECO:0000313" key="2">
    <source>
        <dbReference type="EMBL" id="RWS29521.1"/>
    </source>
</evidence>
<dbReference type="EMBL" id="NCKV01000876">
    <property type="protein sequence ID" value="RWS29521.1"/>
    <property type="molecule type" value="Genomic_DNA"/>
</dbReference>
<evidence type="ECO:0000256" key="1">
    <source>
        <dbReference type="SAM" id="MobiDB-lite"/>
    </source>
</evidence>
<dbReference type="Proteomes" id="UP000288716">
    <property type="component" value="Unassembled WGS sequence"/>
</dbReference>
<organism evidence="2 3">
    <name type="scientific">Leptotrombidium deliense</name>
    <dbReference type="NCBI Taxonomy" id="299467"/>
    <lineage>
        <taxon>Eukaryota</taxon>
        <taxon>Metazoa</taxon>
        <taxon>Ecdysozoa</taxon>
        <taxon>Arthropoda</taxon>
        <taxon>Chelicerata</taxon>
        <taxon>Arachnida</taxon>
        <taxon>Acari</taxon>
        <taxon>Acariformes</taxon>
        <taxon>Trombidiformes</taxon>
        <taxon>Prostigmata</taxon>
        <taxon>Anystina</taxon>
        <taxon>Parasitengona</taxon>
        <taxon>Trombiculoidea</taxon>
        <taxon>Trombiculidae</taxon>
        <taxon>Leptotrombidium</taxon>
    </lineage>
</organism>
<feature type="compositionally biased region" description="Polar residues" evidence="1">
    <location>
        <begin position="1"/>
        <end position="16"/>
    </location>
</feature>
<feature type="region of interest" description="Disordered" evidence="1">
    <location>
        <begin position="1"/>
        <end position="78"/>
    </location>
</feature>
<dbReference type="AlphaFoldDB" id="A0A443SPQ8"/>
<evidence type="ECO:0000313" key="3">
    <source>
        <dbReference type="Proteomes" id="UP000288716"/>
    </source>
</evidence>
<comment type="caution">
    <text evidence="2">The sequence shown here is derived from an EMBL/GenBank/DDBJ whole genome shotgun (WGS) entry which is preliminary data.</text>
</comment>
<reference evidence="2 3" key="1">
    <citation type="journal article" date="2018" name="Gigascience">
        <title>Genomes of trombidid mites reveal novel predicted allergens and laterally-transferred genes associated with secondary metabolism.</title>
        <authorList>
            <person name="Dong X."/>
            <person name="Chaisiri K."/>
            <person name="Xia D."/>
            <person name="Armstrong S.D."/>
            <person name="Fang Y."/>
            <person name="Donnelly M.J."/>
            <person name="Kadowaki T."/>
            <person name="McGarry J.W."/>
            <person name="Darby A.C."/>
            <person name="Makepeace B.L."/>
        </authorList>
    </citation>
    <scope>NUCLEOTIDE SEQUENCE [LARGE SCALE GENOMIC DNA]</scope>
    <source>
        <strain evidence="2">UoL-UT</strain>
    </source>
</reference>
<dbReference type="STRING" id="299467.A0A443SPQ8"/>
<dbReference type="OrthoDB" id="6516745at2759"/>
<feature type="compositionally biased region" description="Polar residues" evidence="1">
    <location>
        <begin position="228"/>
        <end position="239"/>
    </location>
</feature>
<feature type="region of interest" description="Disordered" evidence="1">
    <location>
        <begin position="224"/>
        <end position="282"/>
    </location>
</feature>
<sequence length="282" mass="30450">MNGRSRSISPEYQSTCLDKRSRSPSPHLTPTETEYYGTTQLEQRSRSPSPSSAHSFPVQRLRVSRPGGRRLPLTPSKPLSLRLNAQSVEGINFPSLSHSPTIPQPTRSPNAINFPKVNASPTHTPNNQLPSTVVTTPRIWKSESPTDKEFIVSPAALSTLQPPSTRGGRVSSASSAKAPRELPQPPQIATAPHSLPYISVATVGDAEPEYFYETAATMSRGARLLPSPLTNGHKTAQHTATRRKEAVTAIAVRRPQTVSGPSAAAAHISVPESDDDDDDDWC</sequence>